<evidence type="ECO:0000256" key="2">
    <source>
        <dbReference type="SAM" id="MobiDB-lite"/>
    </source>
</evidence>
<name>A0ABR2I4H2_9PEZI</name>
<feature type="domain" description="FCP1 homology" evidence="3">
    <location>
        <begin position="222"/>
        <end position="365"/>
    </location>
</feature>
<comment type="subunit">
    <text evidence="1">Component of the TIM23 complex.</text>
</comment>
<dbReference type="EMBL" id="JAPCWZ010000007">
    <property type="protein sequence ID" value="KAK8857309.1"/>
    <property type="molecule type" value="Genomic_DNA"/>
</dbReference>
<dbReference type="InterPro" id="IPR050365">
    <property type="entry name" value="TIM50"/>
</dbReference>
<organism evidence="4 5">
    <name type="scientific">Apiospora arundinis</name>
    <dbReference type="NCBI Taxonomy" id="335852"/>
    <lineage>
        <taxon>Eukaryota</taxon>
        <taxon>Fungi</taxon>
        <taxon>Dikarya</taxon>
        <taxon>Ascomycota</taxon>
        <taxon>Pezizomycotina</taxon>
        <taxon>Sordariomycetes</taxon>
        <taxon>Xylariomycetidae</taxon>
        <taxon>Amphisphaeriales</taxon>
        <taxon>Apiosporaceae</taxon>
        <taxon>Apiospora</taxon>
    </lineage>
</organism>
<gene>
    <name evidence="4" type="ORF">PGQ11_013221</name>
</gene>
<dbReference type="CDD" id="cd07521">
    <property type="entry name" value="HAD_FCP1-like"/>
    <property type="match status" value="1"/>
</dbReference>
<comment type="subcellular location">
    <subcellularLocation>
        <location evidence="1">Mitochondrion inner membrane</location>
        <topology evidence="1">Single-pass membrane protein</topology>
    </subcellularLocation>
</comment>
<reference evidence="4 5" key="1">
    <citation type="journal article" date="2024" name="IMA Fungus">
        <title>Apiospora arundinis, a panoply of carbohydrate-active enzymes and secondary metabolites.</title>
        <authorList>
            <person name="Sorensen T."/>
            <person name="Petersen C."/>
            <person name="Muurmann A.T."/>
            <person name="Christiansen J.V."/>
            <person name="Brundto M.L."/>
            <person name="Overgaard C.K."/>
            <person name="Boysen A.T."/>
            <person name="Wollenberg R.D."/>
            <person name="Larsen T.O."/>
            <person name="Sorensen J.L."/>
            <person name="Nielsen K.L."/>
            <person name="Sondergaard T.E."/>
        </authorList>
    </citation>
    <scope>NUCLEOTIDE SEQUENCE [LARGE SCALE GENOMIC DNA]</scope>
    <source>
        <strain evidence="4 5">AAU 773</strain>
    </source>
</reference>
<proteinExistence type="inferred from homology"/>
<comment type="caution">
    <text evidence="4">The sequence shown here is derived from an EMBL/GenBank/DDBJ whole genome shotgun (WGS) entry which is preliminary data.</text>
</comment>
<evidence type="ECO:0000313" key="4">
    <source>
        <dbReference type="EMBL" id="KAK8857309.1"/>
    </source>
</evidence>
<feature type="compositionally biased region" description="Polar residues" evidence="2">
    <location>
        <begin position="74"/>
        <end position="83"/>
    </location>
</feature>
<dbReference type="InterPro" id="IPR023214">
    <property type="entry name" value="HAD_sf"/>
</dbReference>
<keyword evidence="1" id="KW-0811">Translocation</keyword>
<protein>
    <recommendedName>
        <fullName evidence="1">Mitochondrial import inner membrane translocase subunit TIM50</fullName>
    </recommendedName>
</protein>
<comment type="similarity">
    <text evidence="1">Belongs to the TIM50 family.</text>
</comment>
<dbReference type="Gene3D" id="3.40.50.1000">
    <property type="entry name" value="HAD superfamily/HAD-like"/>
    <property type="match status" value="1"/>
</dbReference>
<evidence type="ECO:0000256" key="1">
    <source>
        <dbReference type="RuleBase" id="RU365079"/>
    </source>
</evidence>
<keyword evidence="1" id="KW-0813">Transport</keyword>
<dbReference type="PANTHER" id="PTHR12210">
    <property type="entry name" value="DULLARD PROTEIN PHOSPHATASE"/>
    <property type="match status" value="1"/>
</dbReference>
<keyword evidence="1" id="KW-0653">Protein transport</keyword>
<sequence length="511" mass="58143">MWSRALLRSARSPAFTRTALRTPIASRITVPSAASSLWMRGMANKGPSPSTKSTDPQSNSKPSESEPAPKAQDAPSSEPTEATPQKPFNLPDLTQGIPSTLEFEKEGATNKSALQELEEEPAEGGSGRGKGELPASAYVSSTDRRRNMMANYMYGTALFMAVASVAYLGRDWDEEEAPAHQDIPNGWYPGLWWKRFRARTGDTLSYYNEPTFEKLLPDPDPMFERPYTLCISLEDMLVHSEWTREHGWRIAKRPGADYFLHYLSQYYELVLFTTVPFAMGEPLVRKMDPFRFIVWPLFREATKYENGEIVKDLSYLNRDLSKVIIVDTNARHVRNQPENAIVIPKWTGDPKDTDLVSLIPFLEYVHTMQYKDVREVLKSFDGKHIPTEFQRREAIARAQFEKEFNARKPKHKSGMASLGSMLGLKPSNMTMMVVPEGEINPSEAFAQGKMLQDIARERGQRNYEMMEEEIRKNGKKWLEEEQQMQEKAQAEAMASMKGSLTGWFVPGNEKK</sequence>
<dbReference type="SUPFAM" id="SSF56784">
    <property type="entry name" value="HAD-like"/>
    <property type="match status" value="1"/>
</dbReference>
<comment type="function">
    <text evidence="1">Essential component of the TIM23 complex, a complex that mediates the translocation of transit peptide-containing proteins across the mitochondrial inner membrane.</text>
</comment>
<evidence type="ECO:0000313" key="5">
    <source>
        <dbReference type="Proteomes" id="UP001390339"/>
    </source>
</evidence>
<feature type="region of interest" description="Disordered" evidence="2">
    <location>
        <begin position="40"/>
        <end position="95"/>
    </location>
</feature>
<feature type="compositionally biased region" description="Polar residues" evidence="2">
    <location>
        <begin position="47"/>
        <end position="62"/>
    </location>
</feature>
<dbReference type="PROSITE" id="PS50969">
    <property type="entry name" value="FCP1"/>
    <property type="match status" value="1"/>
</dbReference>
<dbReference type="SMART" id="SM00577">
    <property type="entry name" value="CPDc"/>
    <property type="match status" value="1"/>
</dbReference>
<keyword evidence="1" id="KW-0496">Mitochondrion</keyword>
<dbReference type="InterPro" id="IPR004274">
    <property type="entry name" value="FCP1_dom"/>
</dbReference>
<accession>A0ABR2I4H2</accession>
<keyword evidence="5" id="KW-1185">Reference proteome</keyword>
<dbReference type="Proteomes" id="UP001390339">
    <property type="component" value="Unassembled WGS sequence"/>
</dbReference>
<evidence type="ECO:0000259" key="3">
    <source>
        <dbReference type="PROSITE" id="PS50969"/>
    </source>
</evidence>
<keyword evidence="1" id="KW-0809">Transit peptide</keyword>
<dbReference type="InterPro" id="IPR036412">
    <property type="entry name" value="HAD-like_sf"/>
</dbReference>
<dbReference type="Pfam" id="PF03031">
    <property type="entry name" value="NIF"/>
    <property type="match status" value="1"/>
</dbReference>